<evidence type="ECO:0000313" key="2">
    <source>
        <dbReference type="EMBL" id="MDP5306915.1"/>
    </source>
</evidence>
<feature type="compositionally biased region" description="Acidic residues" evidence="1">
    <location>
        <begin position="1"/>
        <end position="19"/>
    </location>
</feature>
<dbReference type="InterPro" id="IPR029058">
    <property type="entry name" value="AB_hydrolase_fold"/>
</dbReference>
<accession>A0ABT9JBB9</accession>
<dbReference type="Proteomes" id="UP001224997">
    <property type="component" value="Unassembled WGS sequence"/>
</dbReference>
<comment type="caution">
    <text evidence="2">The sequence shown here is derived from an EMBL/GenBank/DDBJ whole genome shotgun (WGS) entry which is preliminary data.</text>
</comment>
<organism evidence="2 3">
    <name type="scientific">Paracoccus spongiarum</name>
    <dbReference type="NCBI Taxonomy" id="3064387"/>
    <lineage>
        <taxon>Bacteria</taxon>
        <taxon>Pseudomonadati</taxon>
        <taxon>Pseudomonadota</taxon>
        <taxon>Alphaproteobacteria</taxon>
        <taxon>Rhodobacterales</taxon>
        <taxon>Paracoccaceae</taxon>
        <taxon>Paracoccus</taxon>
    </lineage>
</organism>
<feature type="region of interest" description="Disordered" evidence="1">
    <location>
        <begin position="1"/>
        <end position="20"/>
    </location>
</feature>
<dbReference type="RefSeq" id="WP_305962763.1">
    <property type="nucleotide sequence ID" value="NZ_JAVAMQ010000005.1"/>
</dbReference>
<dbReference type="Gene3D" id="3.40.50.1820">
    <property type="entry name" value="alpha/beta hydrolase"/>
    <property type="match status" value="1"/>
</dbReference>
<evidence type="ECO:0000256" key="1">
    <source>
        <dbReference type="SAM" id="MobiDB-lite"/>
    </source>
</evidence>
<dbReference type="SUPFAM" id="SSF53474">
    <property type="entry name" value="alpha/beta-Hydrolases"/>
    <property type="match status" value="1"/>
</dbReference>
<protein>
    <recommendedName>
        <fullName evidence="4">Alpha/beta hydrolase</fullName>
    </recommendedName>
</protein>
<keyword evidence="3" id="KW-1185">Reference proteome</keyword>
<sequence length="335" mass="37360">MNDDGEAERDDGEREDFELREDKAAGVVAPQWLHDLRRSSHRQGFYRALGNHALVFADRGGDTLVVSFDNLSSARDDVVDRDPWGYGFVAKHGWSQLGVMAFTPDWFRDPTLFEAMQQLAQQGFFQRFRNVTLTGTSMGGYGACAFASLVPGCRVLALSPQSTLRKDLVPWEKRFSSGRKADWSGPFADAAAEISGAAQVWLVHDPLVENDHLHVRRFAGPNVHLLRMRHAGHKTALVLRRAGQLSQVSRDVIEGTMSEARFYATYRENRRSRWFAGAVAERAAWRGRLDLVGRTVRFLRDGGQGFAAHEIRKQYLGGSGHDPLRGADGPDNPAP</sequence>
<evidence type="ECO:0008006" key="4">
    <source>
        <dbReference type="Google" id="ProtNLM"/>
    </source>
</evidence>
<evidence type="ECO:0000313" key="3">
    <source>
        <dbReference type="Proteomes" id="UP001224997"/>
    </source>
</evidence>
<name>A0ABT9JBB9_9RHOB</name>
<reference evidence="2 3" key="1">
    <citation type="submission" date="2023-08" db="EMBL/GenBank/DDBJ databases">
        <authorList>
            <person name="Park J.-S."/>
        </authorList>
    </citation>
    <scope>NUCLEOTIDE SEQUENCE [LARGE SCALE GENOMIC DNA]</scope>
    <source>
        <strain evidence="2 3">2205BS29-5</strain>
    </source>
</reference>
<proteinExistence type="predicted"/>
<gene>
    <name evidence="2" type="ORF">Q5Y72_07400</name>
</gene>
<dbReference type="EMBL" id="JAVAMQ010000005">
    <property type="protein sequence ID" value="MDP5306915.1"/>
    <property type="molecule type" value="Genomic_DNA"/>
</dbReference>